<protein>
    <submittedName>
        <fullName evidence="6">T9SS type A sorting domain-containing protein</fullName>
    </submittedName>
</protein>
<dbReference type="Pfam" id="PF18962">
    <property type="entry name" value="Por_Secre_tail"/>
    <property type="match status" value="1"/>
</dbReference>
<organism evidence="6 7">
    <name type="scientific">Chryseobacterium endalhagicum</name>
    <dbReference type="NCBI Taxonomy" id="2797638"/>
    <lineage>
        <taxon>Bacteria</taxon>
        <taxon>Pseudomonadati</taxon>
        <taxon>Bacteroidota</taxon>
        <taxon>Flavobacteriia</taxon>
        <taxon>Flavobacteriales</taxon>
        <taxon>Weeksellaceae</taxon>
        <taxon>Chryseobacterium group</taxon>
        <taxon>Chryseobacterium</taxon>
    </lineage>
</organism>
<keyword evidence="1" id="KW-0433">Leucine-rich repeat</keyword>
<dbReference type="InterPro" id="IPR032675">
    <property type="entry name" value="LRR_dom_sf"/>
</dbReference>
<feature type="domain" description="Secretion system C-terminal sorting" evidence="5">
    <location>
        <begin position="500"/>
        <end position="568"/>
    </location>
</feature>
<evidence type="ECO:0000256" key="4">
    <source>
        <dbReference type="SAM" id="SignalP"/>
    </source>
</evidence>
<evidence type="ECO:0000256" key="2">
    <source>
        <dbReference type="ARBA" id="ARBA00022729"/>
    </source>
</evidence>
<dbReference type="Proteomes" id="UP000661696">
    <property type="component" value="Unassembled WGS sequence"/>
</dbReference>
<dbReference type="SUPFAM" id="SSF52058">
    <property type="entry name" value="L domain-like"/>
    <property type="match status" value="1"/>
</dbReference>
<sequence>MKTKLLFLVFLVALLGMQAQVVSFPDAAFKAKLLTSSPGNSIAKNLSGNYFSIDANSDGEIQLNEAAMVGEIEIIDPDTDIAIHDYEGILSFTNLKSLTIDYWNVPANTFTISGLNSLQDLDIKFENYDPGNISLDSCPQLKKVKIYGIVLSTLSNNPLIEDLSISSMSMSSATMNSIASLSHLKNLELLDFVDLISGLSLNLSGHPDLLSLKVINTSLANIDVSGCPSLHTITLNPADPLTFNFIPTVNINSSNCPNLVNYFVGEDSDISTHIISNNCPGLVHFTSHHGDLSLSLNDCVNLETIDVKNLRSLSVNNDVNLNSIKALRFRGTALNLSDSGLQNLKHLEISYIHPFFPSINEHGDLTSLNVQGITSLEEVLCSNHQITNLNIAGCTSLRTLDCSGNQLSGLDVSGQTNLEDLYCGNNLLTSLLLKNGRNETVDFSGNPDLQYVCCDDAQMANIQALVDDYAYPNCVVNSSCALVLANNDIFKPMNDNSVKIYPIPAKEEVTIEAAFNVHAIEFYDGQGKIIQKQVCNSKTVKVHIGSIPSGVYYLKINTEKGVLMKKMIKN</sequence>
<evidence type="ECO:0000313" key="7">
    <source>
        <dbReference type="Proteomes" id="UP000661696"/>
    </source>
</evidence>
<dbReference type="Gene3D" id="3.80.10.10">
    <property type="entry name" value="Ribonuclease Inhibitor"/>
    <property type="match status" value="2"/>
</dbReference>
<gene>
    <name evidence="6" type="ORF">JET18_14985</name>
</gene>
<dbReference type="InterPro" id="IPR026444">
    <property type="entry name" value="Secre_tail"/>
</dbReference>
<feature type="chain" id="PRO_5046620558" evidence="4">
    <location>
        <begin position="22"/>
        <end position="570"/>
    </location>
</feature>
<comment type="caution">
    <text evidence="6">The sequence shown here is derived from an EMBL/GenBank/DDBJ whole genome shotgun (WGS) entry which is preliminary data.</text>
</comment>
<evidence type="ECO:0000256" key="3">
    <source>
        <dbReference type="ARBA" id="ARBA00022737"/>
    </source>
</evidence>
<evidence type="ECO:0000256" key="1">
    <source>
        <dbReference type="ARBA" id="ARBA00022614"/>
    </source>
</evidence>
<proteinExistence type="predicted"/>
<accession>A0ABS1QHT3</accession>
<dbReference type="RefSeq" id="WP_202092324.1">
    <property type="nucleotide sequence ID" value="NZ_JAELVM010000002.1"/>
</dbReference>
<evidence type="ECO:0000259" key="5">
    <source>
        <dbReference type="Pfam" id="PF18962"/>
    </source>
</evidence>
<dbReference type="Pfam" id="PF12799">
    <property type="entry name" value="LRR_4"/>
    <property type="match status" value="1"/>
</dbReference>
<keyword evidence="2 4" id="KW-0732">Signal</keyword>
<dbReference type="EMBL" id="JAELVM010000002">
    <property type="protein sequence ID" value="MBL1222155.1"/>
    <property type="molecule type" value="Genomic_DNA"/>
</dbReference>
<evidence type="ECO:0000313" key="6">
    <source>
        <dbReference type="EMBL" id="MBL1222155.1"/>
    </source>
</evidence>
<name>A0ABS1QHT3_9FLAO</name>
<feature type="signal peptide" evidence="4">
    <location>
        <begin position="1"/>
        <end position="21"/>
    </location>
</feature>
<keyword evidence="3" id="KW-0677">Repeat</keyword>
<reference evidence="6 7" key="1">
    <citation type="submission" date="2020-12" db="EMBL/GenBank/DDBJ databases">
        <title>Chryseobacterium endoalhailicus sp. nov., isolated from seed of leguminous plant.</title>
        <authorList>
            <person name="Zhang X."/>
        </authorList>
    </citation>
    <scope>NUCLEOTIDE SEQUENCE [LARGE SCALE GENOMIC DNA]</scope>
    <source>
        <strain evidence="6 7">L7</strain>
    </source>
</reference>
<dbReference type="NCBIfam" id="TIGR04183">
    <property type="entry name" value="Por_Secre_tail"/>
    <property type="match status" value="1"/>
</dbReference>
<keyword evidence="7" id="KW-1185">Reference proteome</keyword>
<dbReference type="InterPro" id="IPR025875">
    <property type="entry name" value="Leu-rich_rpt_4"/>
</dbReference>